<dbReference type="EMBL" id="KQ085900">
    <property type="protein sequence ID" value="KLO17869.1"/>
    <property type="molecule type" value="Genomic_DNA"/>
</dbReference>
<proteinExistence type="predicted"/>
<gene>
    <name evidence="1" type="ORF">SCHPADRAFT_886678</name>
</gene>
<dbReference type="InParanoid" id="A0A0H2S1I6"/>
<dbReference type="AlphaFoldDB" id="A0A0H2S1I6"/>
<evidence type="ECO:0000313" key="1">
    <source>
        <dbReference type="EMBL" id="KLO17869.1"/>
    </source>
</evidence>
<organism evidence="1 2">
    <name type="scientific">Schizopora paradoxa</name>
    <dbReference type="NCBI Taxonomy" id="27342"/>
    <lineage>
        <taxon>Eukaryota</taxon>
        <taxon>Fungi</taxon>
        <taxon>Dikarya</taxon>
        <taxon>Basidiomycota</taxon>
        <taxon>Agaricomycotina</taxon>
        <taxon>Agaricomycetes</taxon>
        <taxon>Hymenochaetales</taxon>
        <taxon>Schizoporaceae</taxon>
        <taxon>Schizopora</taxon>
    </lineage>
</organism>
<reference evidence="1 2" key="1">
    <citation type="submission" date="2015-04" db="EMBL/GenBank/DDBJ databases">
        <title>Complete genome sequence of Schizopora paradoxa KUC8140, a cosmopolitan wood degrader in East Asia.</title>
        <authorList>
            <consortium name="DOE Joint Genome Institute"/>
            <person name="Min B."/>
            <person name="Park H."/>
            <person name="Jang Y."/>
            <person name="Kim J.-J."/>
            <person name="Kim K.H."/>
            <person name="Pangilinan J."/>
            <person name="Lipzen A."/>
            <person name="Riley R."/>
            <person name="Grigoriev I.V."/>
            <person name="Spatafora J.W."/>
            <person name="Choi I.-G."/>
        </authorList>
    </citation>
    <scope>NUCLEOTIDE SEQUENCE [LARGE SCALE GENOMIC DNA]</scope>
    <source>
        <strain evidence="1 2">KUC8140</strain>
    </source>
</reference>
<keyword evidence="2" id="KW-1185">Reference proteome</keyword>
<name>A0A0H2S1I6_9AGAM</name>
<dbReference type="Proteomes" id="UP000053477">
    <property type="component" value="Unassembled WGS sequence"/>
</dbReference>
<protein>
    <submittedName>
        <fullName evidence="1">Uncharacterized protein</fullName>
    </submittedName>
</protein>
<sequence>MEQKGISMQMVAQRQVKATVKPPRLSFSDGPHVLEILMEYLRELYFASLKETPFSRWPDDLRNQPIQSFFAREAEYWSLSFTNDSRLALSALQVVNSLNRRAHHVAMRALGRALTINFGRDNYYPLRKKPYTDDFHLLGDHTQTLRVRDCCQRHAHDDECKDARAGLINVLTHRATTSLRVLQVTFTDADDARQLLRDLLRNIPSVEDLHLSLQVKSRKAYRRLENYGLHYDEDFGIDNRASGLLRDGWHGHECAALRTIRLEHFAIWDRLQTVHGLPVELSYLHRFKSLTSVHLYNPFRYETHDSREGKASFNYSLQNLTWRREEGETDFAFDSAWLRDVEICKAIPEDYHGLLSVVPHMTLEVPYMNAPEAVSVIAQLWSSSRTTSMTILTDEFPIRSFLERLPSSLDLLVIKFKAYRCRTVPSFLDNRLCKFAESNSVKNIRLCMGMISNQGSGNGGRSKASNSAVFQDAGFSDYDTLFEKTRASCIARGGIFTLDSMYCVKE</sequence>
<evidence type="ECO:0000313" key="2">
    <source>
        <dbReference type="Proteomes" id="UP000053477"/>
    </source>
</evidence>
<accession>A0A0H2S1I6</accession>